<reference evidence="3" key="1">
    <citation type="journal article" date="2016" name="Nat. Commun.">
        <title>The Gonium pectorale genome demonstrates co-option of cell cycle regulation during the evolution of multicellularity.</title>
        <authorList>
            <person name="Hanschen E.R."/>
            <person name="Marriage T.N."/>
            <person name="Ferris P.J."/>
            <person name="Hamaji T."/>
            <person name="Toyoda A."/>
            <person name="Fujiyama A."/>
            <person name="Neme R."/>
            <person name="Noguchi H."/>
            <person name="Minakuchi Y."/>
            <person name="Suzuki M."/>
            <person name="Kawai-Toyooka H."/>
            <person name="Smith D.R."/>
            <person name="Sparks H."/>
            <person name="Anderson J."/>
            <person name="Bakaric R."/>
            <person name="Luria V."/>
            <person name="Karger A."/>
            <person name="Kirschner M.W."/>
            <person name="Durand P.M."/>
            <person name="Michod R.E."/>
            <person name="Nozaki H."/>
            <person name="Olson B.J."/>
        </authorList>
    </citation>
    <scope>NUCLEOTIDE SEQUENCE [LARGE SCALE GENOMIC DNA]</scope>
    <source>
        <strain evidence="3">NIES-2863</strain>
    </source>
</reference>
<feature type="region of interest" description="Disordered" evidence="1">
    <location>
        <begin position="388"/>
        <end position="430"/>
    </location>
</feature>
<dbReference type="Proteomes" id="UP000075714">
    <property type="component" value="Unassembled WGS sequence"/>
</dbReference>
<keyword evidence="3" id="KW-1185">Reference proteome</keyword>
<comment type="caution">
    <text evidence="2">The sequence shown here is derived from an EMBL/GenBank/DDBJ whole genome shotgun (WGS) entry which is preliminary data.</text>
</comment>
<feature type="region of interest" description="Disordered" evidence="1">
    <location>
        <begin position="1"/>
        <end position="117"/>
    </location>
</feature>
<feature type="compositionally biased region" description="Low complexity" evidence="1">
    <location>
        <begin position="35"/>
        <end position="67"/>
    </location>
</feature>
<gene>
    <name evidence="2" type="ORF">GPECTOR_49g507</name>
</gene>
<evidence type="ECO:0000313" key="3">
    <source>
        <dbReference type="Proteomes" id="UP000075714"/>
    </source>
</evidence>
<feature type="compositionally biased region" description="Low complexity" evidence="1">
    <location>
        <begin position="89"/>
        <end position="99"/>
    </location>
</feature>
<feature type="compositionally biased region" description="Low complexity" evidence="1">
    <location>
        <begin position="236"/>
        <end position="252"/>
    </location>
</feature>
<dbReference type="EMBL" id="LSYV01000050">
    <property type="protein sequence ID" value="KXZ45923.1"/>
    <property type="molecule type" value="Genomic_DNA"/>
</dbReference>
<proteinExistence type="predicted"/>
<dbReference type="AlphaFoldDB" id="A0A150G812"/>
<organism evidence="2 3">
    <name type="scientific">Gonium pectorale</name>
    <name type="common">Green alga</name>
    <dbReference type="NCBI Taxonomy" id="33097"/>
    <lineage>
        <taxon>Eukaryota</taxon>
        <taxon>Viridiplantae</taxon>
        <taxon>Chlorophyta</taxon>
        <taxon>core chlorophytes</taxon>
        <taxon>Chlorophyceae</taxon>
        <taxon>CS clade</taxon>
        <taxon>Chlamydomonadales</taxon>
        <taxon>Volvocaceae</taxon>
        <taxon>Gonium</taxon>
    </lineage>
</organism>
<sequence length="430" mass="43275">MSRTRSRSAAGVNQEGVSVATGPASDSRAGVDAPLGSGLSSSAEATSSTSLSSSGPRPAAATAAMDAPVEGLLSERPRATAAHSYAPSALEGEAADGAAGARGCGGPDSSPLPPALNGTPVHYVSDYYPSDTEHVAADSSYAAAHIYGRGPSRGHRAGQEANGRHLAPREASSGGGGPGEGARDHTNAALARMRHNMNVPRQRSNLYTQMAGSDHSGPPSARDDSGSPASPEDGADAAVATAASGRAGVASAPPVSRQGSHAQYDYQQQQQHYQHHLHHLNGQRSARHQSPARQGGAQVDSAGPSYTAGSFPAASAFARQASTTFNPGTAASSRGHDFAVTARQASLAMSNGSARQVQVSRAGSITAMNNLPVMSTVMLASRRFAGAAHRQGGGAGGESGAPSRVGSVTHGPSGSGGSMLARSPYEQPMY</sequence>
<evidence type="ECO:0000256" key="1">
    <source>
        <dbReference type="SAM" id="MobiDB-lite"/>
    </source>
</evidence>
<feature type="region of interest" description="Disordered" evidence="1">
    <location>
        <begin position="147"/>
        <end position="184"/>
    </location>
</feature>
<name>A0A150G812_GONPE</name>
<accession>A0A150G812</accession>
<feature type="compositionally biased region" description="Low complexity" evidence="1">
    <location>
        <begin position="261"/>
        <end position="272"/>
    </location>
</feature>
<protein>
    <submittedName>
        <fullName evidence="2">Uncharacterized protein</fullName>
    </submittedName>
</protein>
<feature type="compositionally biased region" description="Basic residues" evidence="1">
    <location>
        <begin position="273"/>
        <end position="287"/>
    </location>
</feature>
<feature type="region of interest" description="Disordered" evidence="1">
    <location>
        <begin position="209"/>
        <end position="306"/>
    </location>
</feature>
<evidence type="ECO:0000313" key="2">
    <source>
        <dbReference type="EMBL" id="KXZ45923.1"/>
    </source>
</evidence>